<dbReference type="SUPFAM" id="SSF46767">
    <property type="entry name" value="Methylated DNA-protein cysteine methyltransferase, C-terminal domain"/>
    <property type="match status" value="1"/>
</dbReference>
<evidence type="ECO:0000256" key="6">
    <source>
        <dbReference type="ARBA" id="ARBA00023204"/>
    </source>
</evidence>
<dbReference type="Pfam" id="PF01035">
    <property type="entry name" value="DNA_binding_1"/>
    <property type="match status" value="1"/>
</dbReference>
<dbReference type="Gene3D" id="3.30.160.70">
    <property type="entry name" value="Methylated DNA-protein cysteine methyltransferase domain"/>
    <property type="match status" value="1"/>
</dbReference>
<comment type="catalytic activity">
    <reaction evidence="1 8">
        <text>a 4-O-methyl-thymidine in DNA + L-cysteinyl-[protein] = a thymidine in DNA + S-methyl-L-cysteinyl-[protein]</text>
        <dbReference type="Rhea" id="RHEA:53428"/>
        <dbReference type="Rhea" id="RHEA-COMP:10131"/>
        <dbReference type="Rhea" id="RHEA-COMP:10132"/>
        <dbReference type="Rhea" id="RHEA-COMP:13555"/>
        <dbReference type="Rhea" id="RHEA-COMP:13556"/>
        <dbReference type="ChEBI" id="CHEBI:29950"/>
        <dbReference type="ChEBI" id="CHEBI:82612"/>
        <dbReference type="ChEBI" id="CHEBI:137386"/>
        <dbReference type="ChEBI" id="CHEBI:137387"/>
        <dbReference type="EC" id="2.1.1.63"/>
    </reaction>
</comment>
<comment type="catalytic activity">
    <reaction evidence="7 8">
        <text>a 6-O-methyl-2'-deoxyguanosine in DNA + L-cysteinyl-[protein] = S-methyl-L-cysteinyl-[protein] + a 2'-deoxyguanosine in DNA</text>
        <dbReference type="Rhea" id="RHEA:24000"/>
        <dbReference type="Rhea" id="RHEA-COMP:10131"/>
        <dbReference type="Rhea" id="RHEA-COMP:10132"/>
        <dbReference type="Rhea" id="RHEA-COMP:11367"/>
        <dbReference type="Rhea" id="RHEA-COMP:11368"/>
        <dbReference type="ChEBI" id="CHEBI:29950"/>
        <dbReference type="ChEBI" id="CHEBI:82612"/>
        <dbReference type="ChEBI" id="CHEBI:85445"/>
        <dbReference type="ChEBI" id="CHEBI:85448"/>
        <dbReference type="EC" id="2.1.1.63"/>
    </reaction>
</comment>
<dbReference type="Gene3D" id="1.10.10.10">
    <property type="entry name" value="Winged helix-like DNA-binding domain superfamily/Winged helix DNA-binding domain"/>
    <property type="match status" value="1"/>
</dbReference>
<dbReference type="Proteomes" id="UP001596028">
    <property type="component" value="Unassembled WGS sequence"/>
</dbReference>
<dbReference type="SUPFAM" id="SSF53155">
    <property type="entry name" value="Methylated DNA-protein cysteine methyltransferase domain"/>
    <property type="match status" value="1"/>
</dbReference>
<evidence type="ECO:0000256" key="2">
    <source>
        <dbReference type="ARBA" id="ARBA00022490"/>
    </source>
</evidence>
<dbReference type="InterPro" id="IPR023546">
    <property type="entry name" value="MGMT"/>
</dbReference>
<dbReference type="RefSeq" id="WP_378091887.1">
    <property type="nucleotide sequence ID" value="NZ_JBHSEP010000001.1"/>
</dbReference>
<comment type="function">
    <text evidence="8">Involved in the cellular defense against the biological effects of O6-methylguanine (O6-MeG) and O4-methylthymine (O4-MeT) in DNA. Repairs the methylated nucleobase in DNA by stoichiometrically transferring the methyl group to a cysteine residue in the enzyme. This is a suicide reaction: the enzyme is irreversibly inactivated.</text>
</comment>
<keyword evidence="4 8" id="KW-0808">Transferase</keyword>
<keyword evidence="2 8" id="KW-0963">Cytoplasm</keyword>
<dbReference type="PROSITE" id="PS51257">
    <property type="entry name" value="PROKAR_LIPOPROTEIN"/>
    <property type="match status" value="1"/>
</dbReference>
<keyword evidence="5 8" id="KW-0227">DNA damage</keyword>
<comment type="caution">
    <text evidence="11">The sequence shown here is derived from an EMBL/GenBank/DDBJ whole genome shotgun (WGS) entry which is preliminary data.</text>
</comment>
<keyword evidence="3 8" id="KW-0489">Methyltransferase</keyword>
<comment type="miscellaneous">
    <text evidence="8">This enzyme catalyzes only one turnover and therefore is not strictly catalytic. According to one definition, an enzyme is a biocatalyst that acts repeatedly and over many reaction cycles.</text>
</comment>
<proteinExistence type="inferred from homology"/>
<organism evidence="11 12">
    <name type="scientific">Cohnella hongkongensis</name>
    <dbReference type="NCBI Taxonomy" id="178337"/>
    <lineage>
        <taxon>Bacteria</taxon>
        <taxon>Bacillati</taxon>
        <taxon>Bacillota</taxon>
        <taxon>Bacilli</taxon>
        <taxon>Bacillales</taxon>
        <taxon>Paenibacillaceae</taxon>
        <taxon>Cohnella</taxon>
    </lineage>
</organism>
<dbReference type="GO" id="GO:0003908">
    <property type="term" value="F:methylated-DNA-[protein]-cysteine S-methyltransferase activity"/>
    <property type="evidence" value="ECO:0007669"/>
    <property type="project" value="UniProtKB-EC"/>
</dbReference>
<evidence type="ECO:0000256" key="7">
    <source>
        <dbReference type="ARBA" id="ARBA00049348"/>
    </source>
</evidence>
<dbReference type="PANTHER" id="PTHR10815">
    <property type="entry name" value="METHYLATED-DNA--PROTEIN-CYSTEINE METHYLTRANSFERASE"/>
    <property type="match status" value="1"/>
</dbReference>
<dbReference type="InterPro" id="IPR008332">
    <property type="entry name" value="MethylG_MeTrfase_N"/>
</dbReference>
<dbReference type="InterPro" id="IPR014048">
    <property type="entry name" value="MethylDNA_cys_MeTrfase_DNA-bd"/>
</dbReference>
<evidence type="ECO:0000313" key="12">
    <source>
        <dbReference type="Proteomes" id="UP001596028"/>
    </source>
</evidence>
<keyword evidence="12" id="KW-1185">Reference proteome</keyword>
<gene>
    <name evidence="11" type="ORF">ACFO3S_02545</name>
</gene>
<evidence type="ECO:0000256" key="1">
    <source>
        <dbReference type="ARBA" id="ARBA00001286"/>
    </source>
</evidence>
<dbReference type="InterPro" id="IPR036217">
    <property type="entry name" value="MethylDNA_cys_MeTrfase_DNAb"/>
</dbReference>
<dbReference type="EC" id="2.1.1.63" evidence="8"/>
<comment type="similarity">
    <text evidence="8">Belongs to the MGMT family.</text>
</comment>
<evidence type="ECO:0000256" key="5">
    <source>
        <dbReference type="ARBA" id="ARBA00022763"/>
    </source>
</evidence>
<name>A0ABV9F8N7_9BACL</name>
<dbReference type="EMBL" id="JBHSEP010000001">
    <property type="protein sequence ID" value="MFC4597106.1"/>
    <property type="molecule type" value="Genomic_DNA"/>
</dbReference>
<protein>
    <recommendedName>
        <fullName evidence="8">Methylated-DNA--protein-cysteine methyltransferase</fullName>
        <ecNumber evidence="8">2.1.1.63</ecNumber>
    </recommendedName>
    <alternativeName>
        <fullName evidence="8">6-O-methylguanine-DNA methyltransferase</fullName>
        <shortName evidence="8">MGMT</shortName>
    </alternativeName>
    <alternativeName>
        <fullName evidence="8">O-6-methylguanine-DNA-alkyltransferase</fullName>
    </alternativeName>
</protein>
<dbReference type="PANTHER" id="PTHR10815:SF12">
    <property type="entry name" value="METHYLATED-DNA--PROTEIN-CYSTEINE METHYLTRANSFERASE, INDUCIBLE"/>
    <property type="match status" value="1"/>
</dbReference>
<evidence type="ECO:0000259" key="9">
    <source>
        <dbReference type="Pfam" id="PF01035"/>
    </source>
</evidence>
<reference evidence="12" key="1">
    <citation type="journal article" date="2019" name="Int. J. Syst. Evol. Microbiol.">
        <title>The Global Catalogue of Microorganisms (GCM) 10K type strain sequencing project: providing services to taxonomists for standard genome sequencing and annotation.</title>
        <authorList>
            <consortium name="The Broad Institute Genomics Platform"/>
            <consortium name="The Broad Institute Genome Sequencing Center for Infectious Disease"/>
            <person name="Wu L."/>
            <person name="Ma J."/>
        </authorList>
    </citation>
    <scope>NUCLEOTIDE SEQUENCE [LARGE SCALE GENOMIC DNA]</scope>
    <source>
        <strain evidence="12">CCUG 49571</strain>
    </source>
</reference>
<evidence type="ECO:0000256" key="3">
    <source>
        <dbReference type="ARBA" id="ARBA00022603"/>
    </source>
</evidence>
<dbReference type="NCBIfam" id="TIGR00589">
    <property type="entry name" value="ogt"/>
    <property type="match status" value="1"/>
</dbReference>
<evidence type="ECO:0000256" key="8">
    <source>
        <dbReference type="HAMAP-Rule" id="MF_00772"/>
    </source>
</evidence>
<dbReference type="GO" id="GO:0032259">
    <property type="term" value="P:methylation"/>
    <property type="evidence" value="ECO:0007669"/>
    <property type="project" value="UniProtKB-KW"/>
</dbReference>
<dbReference type="Pfam" id="PF02870">
    <property type="entry name" value="Methyltransf_1N"/>
    <property type="match status" value="1"/>
</dbReference>
<evidence type="ECO:0000256" key="4">
    <source>
        <dbReference type="ARBA" id="ARBA00022679"/>
    </source>
</evidence>
<dbReference type="InterPro" id="IPR036388">
    <property type="entry name" value="WH-like_DNA-bd_sf"/>
</dbReference>
<feature type="domain" description="Methylated-DNA-[protein]-cysteine S-methyltransferase DNA binding" evidence="9">
    <location>
        <begin position="107"/>
        <end position="185"/>
    </location>
</feature>
<sequence length="196" mass="21258">MSIPSRKRTLNPSRPPAASAAQHPVYWTVVSCDGWQLPIAAGPGGLRYVGGQNQSVSDLAEWAAARYPASPFIRDDERMRPYARQLLEYLRGERTAFDLPLDVQGTPFQRAVWEALRSVSYGSTRSYSDIAEAVGKPSAVRAVGAAIGANPVLIAIPCHRIVGKNGALTGFRGGLEMKRKLLEMELGEADAPVKVR</sequence>
<keyword evidence="6 8" id="KW-0234">DNA repair</keyword>
<dbReference type="HAMAP" id="MF_00772">
    <property type="entry name" value="OGT"/>
    <property type="match status" value="1"/>
</dbReference>
<evidence type="ECO:0000259" key="10">
    <source>
        <dbReference type="Pfam" id="PF02870"/>
    </source>
</evidence>
<dbReference type="InterPro" id="IPR036631">
    <property type="entry name" value="MGMT_N_sf"/>
</dbReference>
<dbReference type="CDD" id="cd06445">
    <property type="entry name" value="ATase"/>
    <property type="match status" value="1"/>
</dbReference>
<evidence type="ECO:0000313" key="11">
    <source>
        <dbReference type="EMBL" id="MFC4597106.1"/>
    </source>
</evidence>
<dbReference type="PROSITE" id="PS00374">
    <property type="entry name" value="MGMT"/>
    <property type="match status" value="1"/>
</dbReference>
<comment type="subcellular location">
    <subcellularLocation>
        <location evidence="8">Cytoplasm</location>
    </subcellularLocation>
</comment>
<accession>A0ABV9F8N7</accession>
<dbReference type="InterPro" id="IPR001497">
    <property type="entry name" value="MethylDNA_cys_MeTrfase_AS"/>
</dbReference>
<feature type="domain" description="Methylguanine DNA methyltransferase ribonuclease-like" evidence="10">
    <location>
        <begin position="25"/>
        <end position="102"/>
    </location>
</feature>
<feature type="active site" description="Nucleophile; methyl group acceptor" evidence="8">
    <location>
        <position position="158"/>
    </location>
</feature>